<dbReference type="Proteomes" id="UP000187486">
    <property type="component" value="Unassembled WGS sequence"/>
</dbReference>
<gene>
    <name evidence="1" type="ORF">BS329_09655</name>
</gene>
<dbReference type="OrthoDB" id="3397153at2"/>
<dbReference type="Pfam" id="PF22880">
    <property type="entry name" value="DUF7019"/>
    <property type="match status" value="1"/>
</dbReference>
<dbReference type="RefSeq" id="WP_076158316.1">
    <property type="nucleotide sequence ID" value="NZ_JBEZVB010000012.1"/>
</dbReference>
<comment type="caution">
    <text evidence="1">The sequence shown here is derived from an EMBL/GenBank/DDBJ whole genome shotgun (WGS) entry which is preliminary data.</text>
</comment>
<reference evidence="1 2" key="1">
    <citation type="submission" date="2016-01" db="EMBL/GenBank/DDBJ databases">
        <title>Amycolatopsis coloradensis genome sequencing and assembly.</title>
        <authorList>
            <person name="Mayilraj S."/>
        </authorList>
    </citation>
    <scope>NUCLEOTIDE SEQUENCE [LARGE SCALE GENOMIC DNA]</scope>
    <source>
        <strain evidence="1 2">DSM 44225</strain>
    </source>
</reference>
<protein>
    <submittedName>
        <fullName evidence="1">Uncharacterized protein</fullName>
    </submittedName>
</protein>
<dbReference type="EMBL" id="MQUQ01000005">
    <property type="protein sequence ID" value="OLZ53091.1"/>
    <property type="molecule type" value="Genomic_DNA"/>
</dbReference>
<organism evidence="1 2">
    <name type="scientific">Amycolatopsis coloradensis</name>
    <dbReference type="NCBI Taxonomy" id="76021"/>
    <lineage>
        <taxon>Bacteria</taxon>
        <taxon>Bacillati</taxon>
        <taxon>Actinomycetota</taxon>
        <taxon>Actinomycetes</taxon>
        <taxon>Pseudonocardiales</taxon>
        <taxon>Pseudonocardiaceae</taxon>
        <taxon>Amycolatopsis</taxon>
    </lineage>
</organism>
<name>A0A1R0KVQ1_9PSEU</name>
<dbReference type="NCBIfam" id="NF040893">
    <property type="entry name" value="SAVMC3_10250"/>
    <property type="match status" value="1"/>
</dbReference>
<evidence type="ECO:0000313" key="1">
    <source>
        <dbReference type="EMBL" id="OLZ53091.1"/>
    </source>
</evidence>
<dbReference type="AlphaFoldDB" id="A0A1R0KVQ1"/>
<keyword evidence="2" id="KW-1185">Reference proteome</keyword>
<sequence length="252" mass="28625">MFRRKPPLRYYLYVSDAKLEMLFEQINPALRRRISAEAKVDLKLASLTLRRADHPHAARMAKLQLVERYIDKRHHVGTIQEPGREYFRGSMPMQWRCDWHDTALFRGRDSSHVVVLAGSSRHVLGERPAEEDREVRRRSVTPNILPVIAEHIFGSPGHGQRWRWIQSLAPRAAGSKDVAAAHDPPEVGLREVARTRLGGPTQHLEFLAVPIIHGPATVEREGGDWFGEEEDVHAVLATPLYVAMARNHADEG</sequence>
<accession>A0A1R0KVQ1</accession>
<evidence type="ECO:0000313" key="2">
    <source>
        <dbReference type="Proteomes" id="UP000187486"/>
    </source>
</evidence>
<dbReference type="InterPro" id="IPR054284">
    <property type="entry name" value="DUF7019"/>
</dbReference>
<proteinExistence type="predicted"/>